<dbReference type="SUPFAM" id="SSF81383">
    <property type="entry name" value="F-box domain"/>
    <property type="match status" value="1"/>
</dbReference>
<dbReference type="EMBL" id="JAUUTY010000004">
    <property type="protein sequence ID" value="KAK1645816.1"/>
    <property type="molecule type" value="Genomic_DNA"/>
</dbReference>
<sequence length="107" mass="11940">MEEQGDQTRLLPDDALAAVLGRLAPRDLAVCRCACKAWLAIIDARRILRAELLPHTLAGIFINFNELTYSEFFCRPPPSEGLGIREARRLPHDGSLQWSSLAVQLRG</sequence>
<feature type="domain" description="F-box" evidence="1">
    <location>
        <begin position="11"/>
        <end position="51"/>
    </location>
</feature>
<dbReference type="Pfam" id="PF00646">
    <property type="entry name" value="F-box"/>
    <property type="match status" value="1"/>
</dbReference>
<dbReference type="SMART" id="SM00256">
    <property type="entry name" value="FBOX"/>
    <property type="match status" value="1"/>
</dbReference>
<evidence type="ECO:0000259" key="1">
    <source>
        <dbReference type="SMART" id="SM00256"/>
    </source>
</evidence>
<keyword evidence="3" id="KW-1185">Reference proteome</keyword>
<evidence type="ECO:0000313" key="2">
    <source>
        <dbReference type="EMBL" id="KAK1645816.1"/>
    </source>
</evidence>
<dbReference type="AlphaFoldDB" id="A0AAD8S4X0"/>
<gene>
    <name evidence="2" type="ORF">QYE76_063621</name>
</gene>
<reference evidence="2" key="1">
    <citation type="submission" date="2023-07" db="EMBL/GenBank/DDBJ databases">
        <title>A chromosome-level genome assembly of Lolium multiflorum.</title>
        <authorList>
            <person name="Chen Y."/>
            <person name="Copetti D."/>
            <person name="Kolliker R."/>
            <person name="Studer B."/>
        </authorList>
    </citation>
    <scope>NUCLEOTIDE SEQUENCE</scope>
    <source>
        <strain evidence="2">02402/16</strain>
        <tissue evidence="2">Leaf</tissue>
    </source>
</reference>
<dbReference type="InterPro" id="IPR001810">
    <property type="entry name" value="F-box_dom"/>
</dbReference>
<dbReference type="Gene3D" id="1.20.1280.50">
    <property type="match status" value="1"/>
</dbReference>
<protein>
    <recommendedName>
        <fullName evidence="1">F-box domain-containing protein</fullName>
    </recommendedName>
</protein>
<comment type="caution">
    <text evidence="2">The sequence shown here is derived from an EMBL/GenBank/DDBJ whole genome shotgun (WGS) entry which is preliminary data.</text>
</comment>
<dbReference type="PANTHER" id="PTHR34591">
    <property type="entry name" value="OS03G0653100 PROTEIN-RELATED"/>
    <property type="match status" value="1"/>
</dbReference>
<accession>A0AAD8S4X0</accession>
<dbReference type="Proteomes" id="UP001231189">
    <property type="component" value="Unassembled WGS sequence"/>
</dbReference>
<evidence type="ECO:0000313" key="3">
    <source>
        <dbReference type="Proteomes" id="UP001231189"/>
    </source>
</evidence>
<proteinExistence type="predicted"/>
<name>A0AAD8S4X0_LOLMU</name>
<dbReference type="InterPro" id="IPR036047">
    <property type="entry name" value="F-box-like_dom_sf"/>
</dbReference>
<organism evidence="2 3">
    <name type="scientific">Lolium multiflorum</name>
    <name type="common">Italian ryegrass</name>
    <name type="synonym">Lolium perenne subsp. multiflorum</name>
    <dbReference type="NCBI Taxonomy" id="4521"/>
    <lineage>
        <taxon>Eukaryota</taxon>
        <taxon>Viridiplantae</taxon>
        <taxon>Streptophyta</taxon>
        <taxon>Embryophyta</taxon>
        <taxon>Tracheophyta</taxon>
        <taxon>Spermatophyta</taxon>
        <taxon>Magnoliopsida</taxon>
        <taxon>Liliopsida</taxon>
        <taxon>Poales</taxon>
        <taxon>Poaceae</taxon>
        <taxon>BOP clade</taxon>
        <taxon>Pooideae</taxon>
        <taxon>Poodae</taxon>
        <taxon>Poeae</taxon>
        <taxon>Poeae Chloroplast Group 2 (Poeae type)</taxon>
        <taxon>Loliodinae</taxon>
        <taxon>Loliinae</taxon>
        <taxon>Lolium</taxon>
    </lineage>
</organism>